<dbReference type="InterPro" id="IPR011990">
    <property type="entry name" value="TPR-like_helical_dom_sf"/>
</dbReference>
<dbReference type="InterPro" id="IPR039057">
    <property type="entry name" value="Spo22/ZIP4"/>
</dbReference>
<name>A0A8T0S9L8_PANVG</name>
<sequence>MKISELSPEYRQPPPHAGLLTDLNRVVADVEAFDTSDSSSPEKLAADLRRLLTNLASAASSSSGLDGAFRVKVWHLAFRLWNACVDRANHSFPSRVAEAEIRQAAPELLLVAGLPEDIPDAPAKAASFFHRTGLVWLDLGRPDLASACFEKATPLVSAADTEGDRAVLLDLNLARARAASIVGEQALAVALLSRSKPLAASSPEGVKALAEEYLRIGQAALATKPPDPAIDASSLLTEALDLCEKAAASPTTPTTPGSTPATPNLQGIKDQCLRFLAVERLEAKDYEGTLRCISVRRTLLGLGEEHPSIGFMALRACLGSGNMAEAERELETLMANARAPDFLCVSAAELYLASTGPDAAFKVLNVLAARCCAGAAAAAVRVLKKVVETAGGGTGRARVIAELVSDERVVKLFDGPANTHERNTMHALLWTCGTEHFHAKNYEIGADLIERSMLYVSRDEESRSRRADCFRVLCLCHMALRHLDRAQEFITEAEKVEPNIRCAFLKILLQKEEEDEAIKLMRTMVGYVDFNPEFLTLSIHEAMACKSVRVAIAASTFLLGLYSAGKPMPMTEAAVLRNIIALLLREPGSEAEILKYSRRAKLRMAELGMEAVCGKGTVGLRERNWFAVKLWNMAIKMAKEKKYDYCTEFFELAAEFFSSGNGEDDANHLLVCKSLIMSVAAKLLTDELNKSPLSDSDLKKGIEMLSRAGKLPSVLMTSDQLEDNNLPFLHTFNFYKLLNRMDTSAHPQQLQLVKNFAASKACTPGHLLKLEEIASQGTQPNLQVAEFLLKASITTALASHSPNYGIISIALRRLARIAGLQDSSGSMSDAVYDVFRQAYQIVVGLRDGEYPFEEAQWLTLTAWNKSGLASRLGQCSIARKWMKMAIDLARHFESMKQYVSGMEEHFERFQKVSGKEPDECSQQDGAPSTSLSGSVSQPGLA</sequence>
<dbReference type="Pfam" id="PF08631">
    <property type="entry name" value="SPO22"/>
    <property type="match status" value="1"/>
</dbReference>
<evidence type="ECO:0000256" key="2">
    <source>
        <dbReference type="ARBA" id="ARBA00031845"/>
    </source>
</evidence>
<dbReference type="Proteomes" id="UP000823388">
    <property type="component" value="Chromosome 5N"/>
</dbReference>
<evidence type="ECO:0000313" key="4">
    <source>
        <dbReference type="EMBL" id="KAG2593483.1"/>
    </source>
</evidence>
<dbReference type="PANTHER" id="PTHR40375:SF2">
    <property type="entry name" value="SPORULATION-SPECIFIC PROTEIN 22"/>
    <property type="match status" value="1"/>
</dbReference>
<dbReference type="AlphaFoldDB" id="A0A8T0S9L8"/>
<dbReference type="PANTHER" id="PTHR40375">
    <property type="entry name" value="SPORULATION-SPECIFIC PROTEIN 22"/>
    <property type="match status" value="1"/>
</dbReference>
<proteinExistence type="predicted"/>
<accession>A0A8T0S9L8</accession>
<protein>
    <recommendedName>
        <fullName evidence="2">Protein ZIP4 homolog</fullName>
    </recommendedName>
</protein>
<evidence type="ECO:0000256" key="3">
    <source>
        <dbReference type="SAM" id="MobiDB-lite"/>
    </source>
</evidence>
<dbReference type="Gene3D" id="1.25.40.10">
    <property type="entry name" value="Tetratricopeptide repeat domain"/>
    <property type="match status" value="1"/>
</dbReference>
<dbReference type="InterPro" id="IPR013940">
    <property type="entry name" value="Spo22/ZIP4/TEX11"/>
</dbReference>
<feature type="compositionally biased region" description="Polar residues" evidence="3">
    <location>
        <begin position="920"/>
        <end position="941"/>
    </location>
</feature>
<feature type="region of interest" description="Disordered" evidence="3">
    <location>
        <begin position="911"/>
        <end position="941"/>
    </location>
</feature>
<evidence type="ECO:0000256" key="1">
    <source>
        <dbReference type="ARBA" id="ARBA00023254"/>
    </source>
</evidence>
<comment type="caution">
    <text evidence="4">The sequence shown here is derived from an EMBL/GenBank/DDBJ whole genome shotgun (WGS) entry which is preliminary data.</text>
</comment>
<organism evidence="4 5">
    <name type="scientific">Panicum virgatum</name>
    <name type="common">Blackwell switchgrass</name>
    <dbReference type="NCBI Taxonomy" id="38727"/>
    <lineage>
        <taxon>Eukaryota</taxon>
        <taxon>Viridiplantae</taxon>
        <taxon>Streptophyta</taxon>
        <taxon>Embryophyta</taxon>
        <taxon>Tracheophyta</taxon>
        <taxon>Spermatophyta</taxon>
        <taxon>Magnoliopsida</taxon>
        <taxon>Liliopsida</taxon>
        <taxon>Poales</taxon>
        <taxon>Poaceae</taxon>
        <taxon>PACMAD clade</taxon>
        <taxon>Panicoideae</taxon>
        <taxon>Panicodae</taxon>
        <taxon>Paniceae</taxon>
        <taxon>Panicinae</taxon>
        <taxon>Panicum</taxon>
        <taxon>Panicum sect. Hiantes</taxon>
    </lineage>
</organism>
<keyword evidence="5" id="KW-1185">Reference proteome</keyword>
<evidence type="ECO:0000313" key="5">
    <source>
        <dbReference type="Proteomes" id="UP000823388"/>
    </source>
</evidence>
<dbReference type="GO" id="GO:0090173">
    <property type="term" value="P:regulation of synaptonemal complex assembly"/>
    <property type="evidence" value="ECO:0007669"/>
    <property type="project" value="InterPro"/>
</dbReference>
<reference evidence="4" key="1">
    <citation type="submission" date="2020-05" db="EMBL/GenBank/DDBJ databases">
        <title>WGS assembly of Panicum virgatum.</title>
        <authorList>
            <person name="Lovell J.T."/>
            <person name="Jenkins J."/>
            <person name="Shu S."/>
            <person name="Juenger T.E."/>
            <person name="Schmutz J."/>
        </authorList>
    </citation>
    <scope>NUCLEOTIDE SEQUENCE</scope>
    <source>
        <strain evidence="4">AP13</strain>
    </source>
</reference>
<keyword evidence="1" id="KW-0469">Meiosis</keyword>
<dbReference type="GO" id="GO:0051321">
    <property type="term" value="P:meiotic cell cycle"/>
    <property type="evidence" value="ECO:0007669"/>
    <property type="project" value="UniProtKB-KW"/>
</dbReference>
<gene>
    <name evidence="4" type="ORF">PVAP13_5NG112110</name>
</gene>
<dbReference type="EMBL" id="CM029046">
    <property type="protein sequence ID" value="KAG2593483.1"/>
    <property type="molecule type" value="Genomic_DNA"/>
</dbReference>